<name>A0A8S9Z793_9TREM</name>
<gene>
    <name evidence="2" type="ORF">EG68_01234</name>
</gene>
<evidence type="ECO:0000256" key="1">
    <source>
        <dbReference type="SAM" id="MobiDB-lite"/>
    </source>
</evidence>
<evidence type="ECO:0000313" key="3">
    <source>
        <dbReference type="Proteomes" id="UP000822476"/>
    </source>
</evidence>
<organism evidence="2 3">
    <name type="scientific">Paragonimus skrjabini miyazakii</name>
    <dbReference type="NCBI Taxonomy" id="59628"/>
    <lineage>
        <taxon>Eukaryota</taxon>
        <taxon>Metazoa</taxon>
        <taxon>Spiralia</taxon>
        <taxon>Lophotrochozoa</taxon>
        <taxon>Platyhelminthes</taxon>
        <taxon>Trematoda</taxon>
        <taxon>Digenea</taxon>
        <taxon>Plagiorchiida</taxon>
        <taxon>Troglotremata</taxon>
        <taxon>Troglotrematidae</taxon>
        <taxon>Paragonimus</taxon>
    </lineage>
</organism>
<accession>A0A8S9Z793</accession>
<feature type="region of interest" description="Disordered" evidence="1">
    <location>
        <begin position="68"/>
        <end position="88"/>
    </location>
</feature>
<evidence type="ECO:0000313" key="2">
    <source>
        <dbReference type="EMBL" id="KAF7261283.1"/>
    </source>
</evidence>
<reference evidence="2" key="1">
    <citation type="submission" date="2019-07" db="EMBL/GenBank/DDBJ databases">
        <title>Annotation for the trematode Paragonimus miyazaki's.</title>
        <authorList>
            <person name="Choi Y.-J."/>
        </authorList>
    </citation>
    <scope>NUCLEOTIDE SEQUENCE</scope>
    <source>
        <strain evidence="2">Japan</strain>
    </source>
</reference>
<dbReference type="EMBL" id="JTDE01000427">
    <property type="protein sequence ID" value="KAF7261283.1"/>
    <property type="molecule type" value="Genomic_DNA"/>
</dbReference>
<sequence length="88" mass="10045">MQRITTHIAFESSSFRETLFLSASTPLHVTVSQETVYNELHSQKLIYRPHIDVNRPAIRAMSYLRQSQGRHKGLYSKRSIGASNQSLA</sequence>
<keyword evidence="3" id="KW-1185">Reference proteome</keyword>
<comment type="caution">
    <text evidence="2">The sequence shown here is derived from an EMBL/GenBank/DDBJ whole genome shotgun (WGS) entry which is preliminary data.</text>
</comment>
<dbReference type="AlphaFoldDB" id="A0A8S9Z793"/>
<protein>
    <submittedName>
        <fullName evidence="2">Uncharacterized protein</fullName>
    </submittedName>
</protein>
<dbReference type="Proteomes" id="UP000822476">
    <property type="component" value="Unassembled WGS sequence"/>
</dbReference>
<proteinExistence type="predicted"/>